<dbReference type="SUPFAM" id="SSF46689">
    <property type="entry name" value="Homeodomain-like"/>
    <property type="match status" value="2"/>
</dbReference>
<evidence type="ECO:0000256" key="3">
    <source>
        <dbReference type="ARBA" id="ARBA00023159"/>
    </source>
</evidence>
<keyword evidence="7" id="KW-1185">Reference proteome</keyword>
<dbReference type="RefSeq" id="WP_092638330.1">
    <property type="nucleotide sequence ID" value="NZ_FNID01000006.1"/>
</dbReference>
<dbReference type="AlphaFoldDB" id="A0A1G9WHC9"/>
<dbReference type="GO" id="GO:0043565">
    <property type="term" value="F:sequence-specific DNA binding"/>
    <property type="evidence" value="ECO:0007669"/>
    <property type="project" value="InterPro"/>
</dbReference>
<dbReference type="InterPro" id="IPR009057">
    <property type="entry name" value="Homeodomain-like_sf"/>
</dbReference>
<keyword evidence="1" id="KW-0805">Transcription regulation</keyword>
<dbReference type="PROSITE" id="PS01124">
    <property type="entry name" value="HTH_ARAC_FAMILY_2"/>
    <property type="match status" value="1"/>
</dbReference>
<dbReference type="InterPro" id="IPR018062">
    <property type="entry name" value="HTH_AraC-typ_CS"/>
</dbReference>
<protein>
    <submittedName>
        <fullName evidence="6">AraC-type DNA-binding protein</fullName>
    </submittedName>
</protein>
<dbReference type="Gene3D" id="1.10.10.60">
    <property type="entry name" value="Homeodomain-like"/>
    <property type="match status" value="2"/>
</dbReference>
<dbReference type="InterPro" id="IPR050204">
    <property type="entry name" value="AraC_XylS_family_regulators"/>
</dbReference>
<proteinExistence type="predicted"/>
<feature type="domain" description="HTH araC/xylS-type" evidence="5">
    <location>
        <begin position="175"/>
        <end position="271"/>
    </location>
</feature>
<dbReference type="InterPro" id="IPR003313">
    <property type="entry name" value="AraC-bd"/>
</dbReference>
<evidence type="ECO:0000259" key="5">
    <source>
        <dbReference type="PROSITE" id="PS01124"/>
    </source>
</evidence>
<dbReference type="InterPro" id="IPR018060">
    <property type="entry name" value="HTH_AraC"/>
</dbReference>
<dbReference type="PANTHER" id="PTHR46796">
    <property type="entry name" value="HTH-TYPE TRANSCRIPTIONAL ACTIVATOR RHAS-RELATED"/>
    <property type="match status" value="1"/>
</dbReference>
<dbReference type="PANTHER" id="PTHR46796:SF7">
    <property type="entry name" value="ARAC FAMILY TRANSCRIPTIONAL REGULATOR"/>
    <property type="match status" value="1"/>
</dbReference>
<keyword evidence="2 6" id="KW-0238">DNA-binding</keyword>
<evidence type="ECO:0000256" key="2">
    <source>
        <dbReference type="ARBA" id="ARBA00023125"/>
    </source>
</evidence>
<dbReference type="STRING" id="258515.SAMN05192585_10619"/>
<dbReference type="Pfam" id="PF12833">
    <property type="entry name" value="HTH_18"/>
    <property type="match status" value="1"/>
</dbReference>
<dbReference type="EMBL" id="FNID01000006">
    <property type="protein sequence ID" value="SDM83944.1"/>
    <property type="molecule type" value="Genomic_DNA"/>
</dbReference>
<dbReference type="Pfam" id="PF02311">
    <property type="entry name" value="AraC_binding"/>
    <property type="match status" value="1"/>
</dbReference>
<evidence type="ECO:0000313" key="6">
    <source>
        <dbReference type="EMBL" id="SDM83944.1"/>
    </source>
</evidence>
<dbReference type="Gene3D" id="2.60.120.10">
    <property type="entry name" value="Jelly Rolls"/>
    <property type="match status" value="1"/>
</dbReference>
<reference evidence="6 7" key="1">
    <citation type="submission" date="2016-10" db="EMBL/GenBank/DDBJ databases">
        <authorList>
            <person name="de Groot N.N."/>
        </authorList>
    </citation>
    <scope>NUCLEOTIDE SEQUENCE [LARGE SCALE GENOMIC DNA]</scope>
    <source>
        <strain evidence="6 7">CGMCC 1.5012</strain>
    </source>
</reference>
<keyword evidence="3" id="KW-0010">Activator</keyword>
<name>A0A1G9WHC9_9FIRM</name>
<dbReference type="Proteomes" id="UP000199182">
    <property type="component" value="Unassembled WGS sequence"/>
</dbReference>
<evidence type="ECO:0000256" key="1">
    <source>
        <dbReference type="ARBA" id="ARBA00023015"/>
    </source>
</evidence>
<keyword evidence="4" id="KW-0804">Transcription</keyword>
<dbReference type="SUPFAM" id="SSF51215">
    <property type="entry name" value="Regulatory protein AraC"/>
    <property type="match status" value="1"/>
</dbReference>
<dbReference type="InterPro" id="IPR037923">
    <property type="entry name" value="HTH-like"/>
</dbReference>
<dbReference type="InterPro" id="IPR014710">
    <property type="entry name" value="RmlC-like_jellyroll"/>
</dbReference>
<evidence type="ECO:0000256" key="4">
    <source>
        <dbReference type="ARBA" id="ARBA00023163"/>
    </source>
</evidence>
<dbReference type="InterPro" id="IPR020449">
    <property type="entry name" value="Tscrpt_reg_AraC-type_HTH"/>
</dbReference>
<dbReference type="CDD" id="cd06986">
    <property type="entry name" value="cupin_MmsR-like_N"/>
    <property type="match status" value="1"/>
</dbReference>
<dbReference type="GO" id="GO:0003700">
    <property type="term" value="F:DNA-binding transcription factor activity"/>
    <property type="evidence" value="ECO:0007669"/>
    <property type="project" value="InterPro"/>
</dbReference>
<dbReference type="SMART" id="SM00342">
    <property type="entry name" value="HTH_ARAC"/>
    <property type="match status" value="1"/>
</dbReference>
<dbReference type="PRINTS" id="PR00032">
    <property type="entry name" value="HTHARAC"/>
</dbReference>
<dbReference type="OrthoDB" id="9813413at2"/>
<dbReference type="PROSITE" id="PS00041">
    <property type="entry name" value="HTH_ARAC_FAMILY_1"/>
    <property type="match status" value="1"/>
</dbReference>
<accession>A0A1G9WHC9</accession>
<sequence>MDNGVYKYSYKTQLRENLGLSVFNTGRQRCTPSYTWGPGVRDHYLIHYVTGGKGTVYIEGKSFKAAAGDAFLITPNKPVSYTADSDEPWEYLWVGFNGNDAQSLVMLMGFTPENPVCHLPDGETAERLLGDIYASVGSAPFQETRMSGYLYLFLAHLIEVFGKPRQSAGGREYIDLALRFIEYNYSTNIGVDDIATHIGLSRSHLYRLFIKHLGLSPNDFLTEFRISKACALIRSTNLSIGEIASSVGFDDQLYFSRVFKRHKGVSPARYV</sequence>
<evidence type="ECO:0000313" key="7">
    <source>
        <dbReference type="Proteomes" id="UP000199182"/>
    </source>
</evidence>
<gene>
    <name evidence="6" type="ORF">SAMN05192585_10619</name>
</gene>
<organism evidence="6 7">
    <name type="scientific">Acetanaerobacterium elongatum</name>
    <dbReference type="NCBI Taxonomy" id="258515"/>
    <lineage>
        <taxon>Bacteria</taxon>
        <taxon>Bacillati</taxon>
        <taxon>Bacillota</taxon>
        <taxon>Clostridia</taxon>
        <taxon>Eubacteriales</taxon>
        <taxon>Oscillospiraceae</taxon>
        <taxon>Acetanaerobacterium</taxon>
    </lineage>
</organism>